<comment type="caution">
    <text evidence="2">The sequence shown here is derived from an EMBL/GenBank/DDBJ whole genome shotgun (WGS) entry which is preliminary data.</text>
</comment>
<feature type="region of interest" description="Disordered" evidence="1">
    <location>
        <begin position="11"/>
        <end position="33"/>
    </location>
</feature>
<accession>A0AA37H3W0</accession>
<sequence>MEEIKHSLYFDDAPVGSTGGSERHALGPTPTTQQMAEMVSRSKMCRDYEFDGGAWNTRLHHCVINLAAPEFY</sequence>
<protein>
    <submittedName>
        <fullName evidence="2">Uncharacterized protein</fullName>
    </submittedName>
</protein>
<evidence type="ECO:0000313" key="3">
    <source>
        <dbReference type="Proteomes" id="UP001055172"/>
    </source>
</evidence>
<organism evidence="2 3">
    <name type="scientific">Colletotrichum liriopes</name>
    <dbReference type="NCBI Taxonomy" id="708192"/>
    <lineage>
        <taxon>Eukaryota</taxon>
        <taxon>Fungi</taxon>
        <taxon>Dikarya</taxon>
        <taxon>Ascomycota</taxon>
        <taxon>Pezizomycotina</taxon>
        <taxon>Sordariomycetes</taxon>
        <taxon>Hypocreomycetidae</taxon>
        <taxon>Glomerellales</taxon>
        <taxon>Glomerellaceae</taxon>
        <taxon>Colletotrichum</taxon>
        <taxon>Colletotrichum spaethianum species complex</taxon>
    </lineage>
</organism>
<reference evidence="2 3" key="1">
    <citation type="submission" date="2021-07" db="EMBL/GenBank/DDBJ databases">
        <title>Genome data of Colletotrichum spaethianum.</title>
        <authorList>
            <person name="Utami Y.D."/>
            <person name="Hiruma K."/>
        </authorList>
    </citation>
    <scope>NUCLEOTIDE SEQUENCE [LARGE SCALE GENOMIC DNA]</scope>
    <source>
        <strain evidence="2 3">MAFF 242679</strain>
    </source>
</reference>
<dbReference type="AlphaFoldDB" id="A0AA37H3W0"/>
<evidence type="ECO:0000256" key="1">
    <source>
        <dbReference type="SAM" id="MobiDB-lite"/>
    </source>
</evidence>
<evidence type="ECO:0000313" key="2">
    <source>
        <dbReference type="EMBL" id="GJC91058.1"/>
    </source>
</evidence>
<name>A0AA37H3W0_9PEZI</name>
<keyword evidence="3" id="KW-1185">Reference proteome</keyword>
<dbReference type="Proteomes" id="UP001055172">
    <property type="component" value="Unassembled WGS sequence"/>
</dbReference>
<proteinExistence type="predicted"/>
<dbReference type="EMBL" id="BPPX01000066">
    <property type="protein sequence ID" value="GJC91058.1"/>
    <property type="molecule type" value="Genomic_DNA"/>
</dbReference>
<gene>
    <name evidence="2" type="ORF">ColLi_13896</name>
</gene>